<name>A0A820AEA1_9BILA</name>
<feature type="non-terminal residue" evidence="1">
    <location>
        <position position="1"/>
    </location>
</feature>
<comment type="caution">
    <text evidence="1">The sequence shown here is derived from an EMBL/GenBank/DDBJ whole genome shotgun (WGS) entry which is preliminary data.</text>
</comment>
<protein>
    <submittedName>
        <fullName evidence="1">Uncharacterized protein</fullName>
    </submittedName>
</protein>
<dbReference type="Proteomes" id="UP000663842">
    <property type="component" value="Unassembled WGS sequence"/>
</dbReference>
<organism evidence="1 2">
    <name type="scientific">Rotaria magnacalcarata</name>
    <dbReference type="NCBI Taxonomy" id="392030"/>
    <lineage>
        <taxon>Eukaryota</taxon>
        <taxon>Metazoa</taxon>
        <taxon>Spiralia</taxon>
        <taxon>Gnathifera</taxon>
        <taxon>Rotifera</taxon>
        <taxon>Eurotatoria</taxon>
        <taxon>Bdelloidea</taxon>
        <taxon>Philodinida</taxon>
        <taxon>Philodinidae</taxon>
        <taxon>Rotaria</taxon>
    </lineage>
</organism>
<reference evidence="1" key="1">
    <citation type="submission" date="2021-02" db="EMBL/GenBank/DDBJ databases">
        <authorList>
            <person name="Nowell W R."/>
        </authorList>
    </citation>
    <scope>NUCLEOTIDE SEQUENCE</scope>
</reference>
<evidence type="ECO:0000313" key="1">
    <source>
        <dbReference type="EMBL" id="CAF4187947.1"/>
    </source>
</evidence>
<dbReference type="SUPFAM" id="SSF50630">
    <property type="entry name" value="Acid proteases"/>
    <property type="match status" value="1"/>
</dbReference>
<dbReference type="AlphaFoldDB" id="A0A820AEA1"/>
<dbReference type="Gene3D" id="2.40.70.10">
    <property type="entry name" value="Acid Proteases"/>
    <property type="match status" value="2"/>
</dbReference>
<dbReference type="EMBL" id="CAJOBF010005823">
    <property type="protein sequence ID" value="CAF4187947.1"/>
    <property type="molecule type" value="Genomic_DNA"/>
</dbReference>
<evidence type="ECO:0000313" key="2">
    <source>
        <dbReference type="Proteomes" id="UP000663842"/>
    </source>
</evidence>
<proteinExistence type="predicted"/>
<sequence length="1067" mass="122766">TINNKTAIAILDSGANASLMTKEGAEYFNVEITDVKNGNFYSEGIAGHIDIKGISSVTVTLHDLQFPPIACRIIDTGHPDYFLTLGSDFLYNNKLILNCANKSIGRQIAPDVFWELIIDIDKSSCRRRIVNLPIYLKNDLITSKGNETITDFNIVLPNVKIVKNFSCACKNETINKLNNFIYFSANNADIDDKLDDMLIEDVMTNIYYPQVSISNPSLDSDIVIPRGTIIGKITSPLCKVNDAHIPLRLNKNLKTNDFDLNNALHVEKLNKIKNSINKNLDKSNSKNLIKINNLNEKATEIMSNDSLAEINSLKNIEVLYSVYHEINSEEARYDFSPPEKSECNREDEEDLPSVDFWTRETLNAACNIETENDDEKKECCHPPELSVELTDEVPIFVPQFKLSPPMETAVQEQIDELIRHKLVEPSSSKPYIMGRKIYLWTDHRSLCYMHSMKLINSRLYRTAQEMACYDYTICYIPGRENNYADLLSRIGYEDMIKDATQLREEKLPEGLTVKLIPGGGDSMVHSLSLQELEWKKEEKKVSKFTEHTDADTDKLRLELWNYISDNPGHYGISFTPEKRKQFQVYKAKDYPLTDEFLHYERNNSELKRISDSTENKFWCNHYGKNYSVGTITFGQTQGIKVCALYDSCASLSMMSSSLAQHLDDQGLLIRDTTENLNITGMGGERIQLSIQYAYASPSITSTWSIQNTRWAVMDDDRIPACVIIGFNFLAQNNIILDYNQMKLCSLIGEDTKLGRMHDLKTLSNEHFWEDLKNLLDWQENIDQDLYCNKNIYNYDKNTIPLDNLNPSNFAKFQNNVDLGNCKINSNNVIETISDKISELSKIKELDFYSNLPTFFVNICNSMTNEFKNLLNEINANKCDSKEEGIGKFSKEDNSQTIRLLPIRFNWELLSKVRYIDGLKSNNLSIYDHPEHIVRYSDRIEVVPDLELIKEGVCMFQILDEKEISDVEPIIPEEDEEKSYDFGKHPELIVMWNKFNNPKKRQHLSNDKLVKDVFDVPEMTITDGRNFINEQFNIEKRSLNIDSDELENIKKMQDQCEDIKLLRNKIEN</sequence>
<dbReference type="InterPro" id="IPR021109">
    <property type="entry name" value="Peptidase_aspartic_dom_sf"/>
</dbReference>
<accession>A0A820AEA1</accession>
<gene>
    <name evidence="1" type="ORF">UXM345_LOCUS27255</name>
</gene>